<dbReference type="SUPFAM" id="SSF56317">
    <property type="entry name" value="Carbon-nitrogen hydrolase"/>
    <property type="match status" value="1"/>
</dbReference>
<evidence type="ECO:0000313" key="3">
    <source>
        <dbReference type="Proteomes" id="UP001239782"/>
    </source>
</evidence>
<name>A0AA51RTC6_9GAMM</name>
<dbReference type="KEGG" id="plei:Q9312_18270"/>
<gene>
    <name evidence="2" type="ORF">Q9312_18270</name>
</gene>
<reference evidence="2 3" key="1">
    <citation type="submission" date="2023-08" db="EMBL/GenBank/DDBJ databases">
        <title>Pleionea litopenaei sp. nov., isolated from stomach of juvenile Litopenaeus vannamei.</title>
        <authorList>
            <person name="Rho A.M."/>
            <person name="Hwang C.Y."/>
        </authorList>
    </citation>
    <scope>NUCLEOTIDE SEQUENCE [LARGE SCALE GENOMIC DNA]</scope>
    <source>
        <strain evidence="2 3">HL-JVS1</strain>
    </source>
</reference>
<dbReference type="EMBL" id="CP133548">
    <property type="protein sequence ID" value="WMS87155.1"/>
    <property type="molecule type" value="Genomic_DNA"/>
</dbReference>
<sequence length="286" mass="32694">MSTVVSEVSDSSHSQELNVAALQFAPQWQSPRASLDEIEALVEAHLDPLSRCDLIVLPEMFATGFSLDETAAEEPGGAIFQWMKSLSKRLQAAVIGSVKVRDGDQLFNRLYWVQENPPLKGQGDSIIHYDKVHLFGAERKRISAGNQRVIVQYRGFRLFLQTCYDLRFPVFCRNVDDYDVLINIASWPKPRIAHWHALLRARAIENLSFSIGVNRIGSDGNGWEYQGGTEIYSPLGECLANAQNEQCEWVFATLSLQSLQETRQTFRFIDDRDEFEWSRIQTQFWD</sequence>
<evidence type="ECO:0000259" key="1">
    <source>
        <dbReference type="PROSITE" id="PS50263"/>
    </source>
</evidence>
<dbReference type="Gene3D" id="3.60.110.10">
    <property type="entry name" value="Carbon-nitrogen hydrolase"/>
    <property type="match status" value="1"/>
</dbReference>
<accession>A0AA51RTC6</accession>
<dbReference type="GO" id="GO:0106008">
    <property type="term" value="F:2-oxoglutaramate amidase activity"/>
    <property type="evidence" value="ECO:0007669"/>
    <property type="project" value="TreeGrafter"/>
</dbReference>
<dbReference type="PANTHER" id="PTHR47799:SF1">
    <property type="entry name" value="OMEGA-AMIDASE YAFV"/>
    <property type="match status" value="1"/>
</dbReference>
<dbReference type="PROSITE" id="PS50263">
    <property type="entry name" value="CN_HYDROLASE"/>
    <property type="match status" value="1"/>
</dbReference>
<dbReference type="InterPro" id="IPR003010">
    <property type="entry name" value="C-N_Hydrolase"/>
</dbReference>
<proteinExistence type="predicted"/>
<organism evidence="2 3">
    <name type="scientific">Pleionea litopenaei</name>
    <dbReference type="NCBI Taxonomy" id="3070815"/>
    <lineage>
        <taxon>Bacteria</taxon>
        <taxon>Pseudomonadati</taxon>
        <taxon>Pseudomonadota</taxon>
        <taxon>Gammaproteobacteria</taxon>
        <taxon>Oceanospirillales</taxon>
        <taxon>Pleioneaceae</taxon>
        <taxon>Pleionea</taxon>
    </lineage>
</organism>
<dbReference type="GO" id="GO:0050152">
    <property type="term" value="F:omega-amidase activity"/>
    <property type="evidence" value="ECO:0007669"/>
    <property type="project" value="TreeGrafter"/>
</dbReference>
<dbReference type="Proteomes" id="UP001239782">
    <property type="component" value="Chromosome"/>
</dbReference>
<dbReference type="InterPro" id="IPR036526">
    <property type="entry name" value="C-N_Hydrolase_sf"/>
</dbReference>
<dbReference type="AlphaFoldDB" id="A0AA51RTC6"/>
<feature type="domain" description="CN hydrolase" evidence="1">
    <location>
        <begin position="17"/>
        <end position="256"/>
    </location>
</feature>
<keyword evidence="2" id="KW-0378">Hydrolase</keyword>
<keyword evidence="3" id="KW-1185">Reference proteome</keyword>
<evidence type="ECO:0000313" key="2">
    <source>
        <dbReference type="EMBL" id="WMS87155.1"/>
    </source>
</evidence>
<dbReference type="PANTHER" id="PTHR47799">
    <property type="entry name" value="OMEGA-AMIDASE YAFV"/>
    <property type="match status" value="1"/>
</dbReference>
<protein>
    <submittedName>
        <fullName evidence="2">Nitrilase-related carbon-nitrogen hydrolase</fullName>
    </submittedName>
</protein>
<dbReference type="Pfam" id="PF00795">
    <property type="entry name" value="CN_hydrolase"/>
    <property type="match status" value="1"/>
</dbReference>
<dbReference type="InterPro" id="IPR052737">
    <property type="entry name" value="Omega-amidase_YafV"/>
</dbReference>
<dbReference type="RefSeq" id="WP_309202294.1">
    <property type="nucleotide sequence ID" value="NZ_CP133548.1"/>
</dbReference>